<accession>A0A2K9LPQ5</accession>
<dbReference type="InterPro" id="IPR011006">
    <property type="entry name" value="CheY-like_superfamily"/>
</dbReference>
<keyword evidence="5" id="KW-0804">Transcription</keyword>
<dbReference type="Pfam" id="PF00072">
    <property type="entry name" value="Response_reg"/>
    <property type="match status" value="1"/>
</dbReference>
<dbReference type="PROSITE" id="PS51755">
    <property type="entry name" value="OMPR_PHOB"/>
    <property type="match status" value="1"/>
</dbReference>
<dbReference type="PANTHER" id="PTHR48111">
    <property type="entry name" value="REGULATOR OF RPOS"/>
    <property type="match status" value="1"/>
</dbReference>
<feature type="DNA-binding region" description="OmpR/PhoB-type" evidence="7">
    <location>
        <begin position="124"/>
        <end position="218"/>
    </location>
</feature>
<dbReference type="OrthoDB" id="9802426at2"/>
<dbReference type="InterPro" id="IPR001789">
    <property type="entry name" value="Sig_transdc_resp-reg_receiver"/>
</dbReference>
<dbReference type="InterPro" id="IPR016032">
    <property type="entry name" value="Sig_transdc_resp-reg_C-effctor"/>
</dbReference>
<dbReference type="CDD" id="cd17624">
    <property type="entry name" value="REC_OmpR_PmrA-like"/>
    <property type="match status" value="1"/>
</dbReference>
<dbReference type="SUPFAM" id="SSF46894">
    <property type="entry name" value="C-terminal effector domain of the bipartite response regulators"/>
    <property type="match status" value="1"/>
</dbReference>
<dbReference type="GO" id="GO:0005829">
    <property type="term" value="C:cytosol"/>
    <property type="evidence" value="ECO:0007669"/>
    <property type="project" value="TreeGrafter"/>
</dbReference>
<evidence type="ECO:0000256" key="4">
    <source>
        <dbReference type="ARBA" id="ARBA00023125"/>
    </source>
</evidence>
<evidence type="ECO:0000256" key="6">
    <source>
        <dbReference type="PROSITE-ProRule" id="PRU00169"/>
    </source>
</evidence>
<reference evidence="11" key="1">
    <citation type="submission" date="2017-08" db="EMBL/GenBank/DDBJ databases">
        <title>Direct submision.</title>
        <authorList>
            <person name="Kim S.-J."/>
            <person name="Rhee S.-K."/>
        </authorList>
    </citation>
    <scope>NUCLEOTIDE SEQUENCE [LARGE SCALE GENOMIC DNA]</scope>
    <source>
        <strain evidence="11">GI5</strain>
    </source>
</reference>
<gene>
    <name evidence="10" type="ORF">Kalk_18580</name>
</gene>
<dbReference type="SUPFAM" id="SSF52172">
    <property type="entry name" value="CheY-like"/>
    <property type="match status" value="1"/>
</dbReference>
<dbReference type="GO" id="GO:0006355">
    <property type="term" value="P:regulation of DNA-templated transcription"/>
    <property type="evidence" value="ECO:0007669"/>
    <property type="project" value="InterPro"/>
</dbReference>
<feature type="domain" description="Response regulatory" evidence="8">
    <location>
        <begin position="2"/>
        <end position="116"/>
    </location>
</feature>
<evidence type="ECO:0000256" key="1">
    <source>
        <dbReference type="ARBA" id="ARBA00022553"/>
    </source>
</evidence>
<dbReference type="PROSITE" id="PS50110">
    <property type="entry name" value="RESPONSE_REGULATORY"/>
    <property type="match status" value="1"/>
</dbReference>
<proteinExistence type="predicted"/>
<dbReference type="GO" id="GO:0032993">
    <property type="term" value="C:protein-DNA complex"/>
    <property type="evidence" value="ECO:0007669"/>
    <property type="project" value="TreeGrafter"/>
</dbReference>
<dbReference type="RefSeq" id="WP_101895680.1">
    <property type="nucleotide sequence ID" value="NZ_CP022684.1"/>
</dbReference>
<evidence type="ECO:0000313" key="11">
    <source>
        <dbReference type="Proteomes" id="UP000235116"/>
    </source>
</evidence>
<keyword evidence="1 6" id="KW-0597">Phosphoprotein</keyword>
<evidence type="ECO:0000256" key="7">
    <source>
        <dbReference type="PROSITE-ProRule" id="PRU01091"/>
    </source>
</evidence>
<evidence type="ECO:0000256" key="2">
    <source>
        <dbReference type="ARBA" id="ARBA00023012"/>
    </source>
</evidence>
<dbReference type="InterPro" id="IPR036388">
    <property type="entry name" value="WH-like_DNA-bd_sf"/>
</dbReference>
<dbReference type="PANTHER" id="PTHR48111:SF67">
    <property type="entry name" value="TRANSCRIPTIONAL REGULATORY PROTEIN TCTD"/>
    <property type="match status" value="1"/>
</dbReference>
<name>A0A2K9LPQ5_9GAMM</name>
<dbReference type="EMBL" id="CP022684">
    <property type="protein sequence ID" value="AUM14306.1"/>
    <property type="molecule type" value="Genomic_DNA"/>
</dbReference>
<evidence type="ECO:0000259" key="9">
    <source>
        <dbReference type="PROSITE" id="PS51755"/>
    </source>
</evidence>
<dbReference type="KEGG" id="kak:Kalk_18580"/>
<dbReference type="InterPro" id="IPR001867">
    <property type="entry name" value="OmpR/PhoB-type_DNA-bd"/>
</dbReference>
<dbReference type="Gene3D" id="1.10.10.10">
    <property type="entry name" value="Winged helix-like DNA-binding domain superfamily/Winged helix DNA-binding domain"/>
    <property type="match status" value="1"/>
</dbReference>
<dbReference type="SMART" id="SM00448">
    <property type="entry name" value="REC"/>
    <property type="match status" value="1"/>
</dbReference>
<dbReference type="SMART" id="SM00862">
    <property type="entry name" value="Trans_reg_C"/>
    <property type="match status" value="1"/>
</dbReference>
<feature type="domain" description="OmpR/PhoB-type" evidence="9">
    <location>
        <begin position="124"/>
        <end position="218"/>
    </location>
</feature>
<evidence type="ECO:0000313" key="10">
    <source>
        <dbReference type="EMBL" id="AUM14306.1"/>
    </source>
</evidence>
<dbReference type="CDD" id="cd00383">
    <property type="entry name" value="trans_reg_C"/>
    <property type="match status" value="1"/>
</dbReference>
<dbReference type="InterPro" id="IPR039420">
    <property type="entry name" value="WalR-like"/>
</dbReference>
<organism evidence="10 11">
    <name type="scientific">Ketobacter alkanivorans</name>
    <dbReference type="NCBI Taxonomy" id="1917421"/>
    <lineage>
        <taxon>Bacteria</taxon>
        <taxon>Pseudomonadati</taxon>
        <taxon>Pseudomonadota</taxon>
        <taxon>Gammaproteobacteria</taxon>
        <taxon>Pseudomonadales</taxon>
        <taxon>Ketobacteraceae</taxon>
        <taxon>Ketobacter</taxon>
    </lineage>
</organism>
<protein>
    <submittedName>
        <fullName evidence="10">DNA-binding response regulator</fullName>
    </submittedName>
</protein>
<dbReference type="AlphaFoldDB" id="A0A2K9LPQ5"/>
<keyword evidence="4 7" id="KW-0238">DNA-binding</keyword>
<dbReference type="FunFam" id="3.40.50.2300:FF:000002">
    <property type="entry name" value="DNA-binding response regulator PhoP"/>
    <property type="match status" value="1"/>
</dbReference>
<dbReference type="Gene3D" id="6.10.250.690">
    <property type="match status" value="1"/>
</dbReference>
<feature type="modified residue" description="4-aspartylphosphate" evidence="6">
    <location>
        <position position="51"/>
    </location>
</feature>
<keyword evidence="3" id="KW-0805">Transcription regulation</keyword>
<sequence length="219" mass="24741">MRLLLIEDDAMLGRAVLGGLKKEGYSVDWMSAGQSALQCLEEEEYDLVVLDLGLPDMDGTDVLKLMRMAGTTTPVIILTARDSIADRVGGLDLGADDYLAKPFDPDELMARIRALLRRRSGRADKIIHYRDITLFPDSMRVEYQGVDVVLSRREYVLLQELLTNTGRVLTRDQLEEAVYEMGQDVASNTIEVHVHHLRKKFYNDLIRTVRGVGYLVEKA</sequence>
<dbReference type="GO" id="GO:0000156">
    <property type="term" value="F:phosphorelay response regulator activity"/>
    <property type="evidence" value="ECO:0007669"/>
    <property type="project" value="TreeGrafter"/>
</dbReference>
<evidence type="ECO:0000259" key="8">
    <source>
        <dbReference type="PROSITE" id="PS50110"/>
    </source>
</evidence>
<dbReference type="GO" id="GO:0000976">
    <property type="term" value="F:transcription cis-regulatory region binding"/>
    <property type="evidence" value="ECO:0007669"/>
    <property type="project" value="TreeGrafter"/>
</dbReference>
<dbReference type="Pfam" id="PF00486">
    <property type="entry name" value="Trans_reg_C"/>
    <property type="match status" value="1"/>
</dbReference>
<keyword evidence="11" id="KW-1185">Reference proteome</keyword>
<dbReference type="Proteomes" id="UP000235116">
    <property type="component" value="Chromosome"/>
</dbReference>
<dbReference type="Gene3D" id="3.40.50.2300">
    <property type="match status" value="1"/>
</dbReference>
<keyword evidence="2" id="KW-0902">Two-component regulatory system</keyword>
<evidence type="ECO:0000256" key="5">
    <source>
        <dbReference type="ARBA" id="ARBA00023163"/>
    </source>
</evidence>
<evidence type="ECO:0000256" key="3">
    <source>
        <dbReference type="ARBA" id="ARBA00023015"/>
    </source>
</evidence>